<dbReference type="RefSeq" id="WP_148743041.1">
    <property type="nucleotide sequence ID" value="NZ_VSTH01000106.1"/>
</dbReference>
<organism evidence="2 3">
    <name type="scientific">Bradyrhizobium hipponense</name>
    <dbReference type="NCBI Taxonomy" id="2605638"/>
    <lineage>
        <taxon>Bacteria</taxon>
        <taxon>Pseudomonadati</taxon>
        <taxon>Pseudomonadota</taxon>
        <taxon>Alphaproteobacteria</taxon>
        <taxon>Hyphomicrobiales</taxon>
        <taxon>Nitrobacteraceae</taxon>
        <taxon>Bradyrhizobium</taxon>
    </lineage>
</organism>
<keyword evidence="3" id="KW-1185">Reference proteome</keyword>
<keyword evidence="1" id="KW-1133">Transmembrane helix</keyword>
<comment type="caution">
    <text evidence="2">The sequence shown here is derived from an EMBL/GenBank/DDBJ whole genome shotgun (WGS) entry which is preliminary data.</text>
</comment>
<keyword evidence="1" id="KW-0472">Membrane</keyword>
<gene>
    <name evidence="2" type="ORF">FXV83_29120</name>
</gene>
<dbReference type="AlphaFoldDB" id="A0A5S4YS21"/>
<evidence type="ECO:0000313" key="3">
    <source>
        <dbReference type="Proteomes" id="UP000324797"/>
    </source>
</evidence>
<proteinExistence type="predicted"/>
<evidence type="ECO:0000256" key="1">
    <source>
        <dbReference type="SAM" id="Phobius"/>
    </source>
</evidence>
<keyword evidence="1" id="KW-0812">Transmembrane</keyword>
<accession>A0A5S4YS21</accession>
<feature type="transmembrane region" description="Helical" evidence="1">
    <location>
        <begin position="20"/>
        <end position="42"/>
    </location>
</feature>
<protein>
    <submittedName>
        <fullName evidence="2">Uncharacterized protein</fullName>
    </submittedName>
</protein>
<evidence type="ECO:0000313" key="2">
    <source>
        <dbReference type="EMBL" id="TYO63119.1"/>
    </source>
</evidence>
<sequence length="83" mass="9008">MDKFSGAFSRDLLVNASGYQATFQFSAVIPYVTALASFLARFNGGTQKALFRGGTNALQARFRPHPLRICGSLPPNSLTRKGK</sequence>
<reference evidence="2 3" key="1">
    <citation type="submission" date="2019-08" db="EMBL/GenBank/DDBJ databases">
        <title>Bradyrhizobium hipponensis sp. nov., a rhizobium isolated from a Lupinus angustifolius root nodule in Tunisia.</title>
        <authorList>
            <person name="Off K."/>
            <person name="Rejili M."/>
            <person name="Mars M."/>
            <person name="Brachmann A."/>
            <person name="Marin M."/>
        </authorList>
    </citation>
    <scope>NUCLEOTIDE SEQUENCE [LARGE SCALE GENOMIC DNA]</scope>
    <source>
        <strain evidence="3">aSej3</strain>
    </source>
</reference>
<dbReference type="EMBL" id="VSTH01000106">
    <property type="protein sequence ID" value="TYO63119.1"/>
    <property type="molecule type" value="Genomic_DNA"/>
</dbReference>
<dbReference type="Proteomes" id="UP000324797">
    <property type="component" value="Unassembled WGS sequence"/>
</dbReference>
<name>A0A5S4YS21_9BRAD</name>